<dbReference type="AlphaFoldDB" id="A0A8S2FD09"/>
<proteinExistence type="predicted"/>
<accession>A0A8S2FD09</accession>
<name>A0A8S2FD09_9BILA</name>
<reference evidence="1" key="1">
    <citation type="submission" date="2021-02" db="EMBL/GenBank/DDBJ databases">
        <authorList>
            <person name="Nowell W R."/>
        </authorList>
    </citation>
    <scope>NUCLEOTIDE SEQUENCE</scope>
</reference>
<comment type="caution">
    <text evidence="1">The sequence shown here is derived from an EMBL/GenBank/DDBJ whole genome shotgun (WGS) entry which is preliminary data.</text>
</comment>
<evidence type="ECO:0000313" key="3">
    <source>
        <dbReference type="Proteomes" id="UP000677228"/>
    </source>
</evidence>
<evidence type="ECO:0000313" key="2">
    <source>
        <dbReference type="EMBL" id="CAF4225762.1"/>
    </source>
</evidence>
<organism evidence="1 3">
    <name type="scientific">Didymodactylos carnosus</name>
    <dbReference type="NCBI Taxonomy" id="1234261"/>
    <lineage>
        <taxon>Eukaryota</taxon>
        <taxon>Metazoa</taxon>
        <taxon>Spiralia</taxon>
        <taxon>Gnathifera</taxon>
        <taxon>Rotifera</taxon>
        <taxon>Eurotatoria</taxon>
        <taxon>Bdelloidea</taxon>
        <taxon>Philodinida</taxon>
        <taxon>Philodinidae</taxon>
        <taxon>Didymodactylos</taxon>
    </lineage>
</organism>
<sequence>MGKCVVGEVQQALFMANDYDSDTPDYGELSEENIDDIGREIKSIFDLVKVPGDYCADGKIDNVCLPGLFIHNIGHILLPLSEIQAKLIIEISSQVPFGINDQTIYEKTKFLLETAALQNVTELQSDNF</sequence>
<evidence type="ECO:0000313" key="1">
    <source>
        <dbReference type="EMBL" id="CAF1426647.1"/>
    </source>
</evidence>
<gene>
    <name evidence="1" type="ORF">OVA965_LOCUS33880</name>
    <name evidence="2" type="ORF">TMI583_LOCUS34789</name>
</gene>
<protein>
    <submittedName>
        <fullName evidence="1">Uncharacterized protein</fullName>
    </submittedName>
</protein>
<dbReference type="Proteomes" id="UP000682733">
    <property type="component" value="Unassembled WGS sequence"/>
</dbReference>
<dbReference type="EMBL" id="CAJOBA010049613">
    <property type="protein sequence ID" value="CAF4225762.1"/>
    <property type="molecule type" value="Genomic_DNA"/>
</dbReference>
<dbReference type="EMBL" id="CAJNOK010027832">
    <property type="protein sequence ID" value="CAF1426647.1"/>
    <property type="molecule type" value="Genomic_DNA"/>
</dbReference>
<dbReference type="Proteomes" id="UP000677228">
    <property type="component" value="Unassembled WGS sequence"/>
</dbReference>